<dbReference type="HOGENOM" id="CLU_2244657_0_0_5"/>
<reference evidence="1 2" key="1">
    <citation type="submission" date="2012-03" db="EMBL/GenBank/DDBJ databases">
        <title>The Genome Sequence of Bartonella melophagi K-2C.</title>
        <authorList>
            <consortium name="The Broad Institute Genome Sequencing Platform"/>
            <consortium name="The Broad Institute Genome Sequencing Center for Infectious Disease"/>
            <person name="Feldgarden M."/>
            <person name="Kirby J."/>
            <person name="Kosoy M."/>
            <person name="Birtles R."/>
            <person name="Probert W.S."/>
            <person name="Chiaraviglio L."/>
            <person name="Young S.K."/>
            <person name="Zeng Q."/>
            <person name="Gargeya S."/>
            <person name="Fitzgerald M."/>
            <person name="Haas B."/>
            <person name="Abouelleil A."/>
            <person name="Alvarado L."/>
            <person name="Arachchi H.M."/>
            <person name="Berlin A."/>
            <person name="Chapman S.B."/>
            <person name="Gearin G."/>
            <person name="Goldberg J."/>
            <person name="Griggs A."/>
            <person name="Gujja S."/>
            <person name="Hansen M."/>
            <person name="Heiman D."/>
            <person name="Howarth C."/>
            <person name="Larimer J."/>
            <person name="Lui A."/>
            <person name="MacDonald P.J.P."/>
            <person name="McCowen C."/>
            <person name="Montmayeur A."/>
            <person name="Murphy C."/>
            <person name="Neiman D."/>
            <person name="Pearson M."/>
            <person name="Priest M."/>
            <person name="Roberts A."/>
            <person name="Saif S."/>
            <person name="Shea T."/>
            <person name="Sisk P."/>
            <person name="Stolte C."/>
            <person name="Sykes S."/>
            <person name="Wortman J."/>
            <person name="Nusbaum C."/>
            <person name="Birren B."/>
        </authorList>
    </citation>
    <scope>NUCLEOTIDE SEQUENCE [LARGE SCALE GENOMIC DNA]</scope>
    <source>
        <strain evidence="1 2">K-2C</strain>
    </source>
</reference>
<evidence type="ECO:0000313" key="2">
    <source>
        <dbReference type="Proteomes" id="UP000009017"/>
    </source>
</evidence>
<dbReference type="eggNOG" id="ENOG50301N7">
    <property type="taxonomic scope" value="Bacteria"/>
</dbReference>
<proteinExistence type="predicted"/>
<dbReference type="Proteomes" id="UP000009017">
    <property type="component" value="Unassembled WGS sequence"/>
</dbReference>
<dbReference type="EMBL" id="AIMA01000004">
    <property type="protein sequence ID" value="EJF91336.1"/>
    <property type="molecule type" value="Genomic_DNA"/>
</dbReference>
<sequence length="113" mass="12725">MMKIIMKIKQKILLFLSIFVLMVGTAFAELYGEYAETGFIKLVTTTDEGLCRLLFISKLHPDNQSSGDWWCGTSSGKNILDLAKTALIQERRVIVVFRDNGKKVKQVLGISLQ</sequence>
<evidence type="ECO:0000313" key="1">
    <source>
        <dbReference type="EMBL" id="EJF91336.1"/>
    </source>
</evidence>
<protein>
    <submittedName>
        <fullName evidence="1">Uncharacterized protein</fullName>
    </submittedName>
</protein>
<name>J0QYY7_9HYPH</name>
<accession>J0QYY7</accession>
<gene>
    <name evidence="1" type="ORF">ME3_00402</name>
</gene>
<dbReference type="AlphaFoldDB" id="J0QYY7"/>
<comment type="caution">
    <text evidence="1">The sequence shown here is derived from an EMBL/GenBank/DDBJ whole genome shotgun (WGS) entry which is preliminary data.</text>
</comment>
<organism evidence="1 2">
    <name type="scientific">Bartonella melophagi K-2C</name>
    <dbReference type="NCBI Taxonomy" id="1094557"/>
    <lineage>
        <taxon>Bacteria</taxon>
        <taxon>Pseudomonadati</taxon>
        <taxon>Pseudomonadota</taxon>
        <taxon>Alphaproteobacteria</taxon>
        <taxon>Hyphomicrobiales</taxon>
        <taxon>Bartonellaceae</taxon>
        <taxon>Bartonella</taxon>
    </lineage>
</organism>
<keyword evidence="2" id="KW-1185">Reference proteome</keyword>